<accession>A0A8H7NCI7</accession>
<protein>
    <recommendedName>
        <fullName evidence="1">AB hydrolase-1 domain-containing protein</fullName>
    </recommendedName>
</protein>
<sequence>MAPKPDIVFLPGAWHQASCLDKFIPLLTAKGYTTYGHTIKSVGTPYVTVQDDAAYIRDEILEPLFQKDRQVVLIVHSYAGTPAAPAVKQLHVKDRKAKSQPGGLVGIIWVTSYLFSSAGFGVVDREAKIQGLRKFGLINVEEDLVYPREDIDFLYDGVDEDLAKATLSTLAPHSLSSLLTDIDEYGYRDASYDGCRAYVKCLKDTPIPIVFQNHMIESSGVTWETRELDTGHSPFLSQPEQLSSAIDELIQGFKN</sequence>
<dbReference type="AlphaFoldDB" id="A0A8H7NCI7"/>
<comment type="caution">
    <text evidence="2">The sequence shown here is derived from an EMBL/GenBank/DDBJ whole genome shotgun (WGS) entry which is preliminary data.</text>
</comment>
<dbReference type="PANTHER" id="PTHR37017">
    <property type="entry name" value="AB HYDROLASE-1 DOMAIN-CONTAINING PROTEIN-RELATED"/>
    <property type="match status" value="1"/>
</dbReference>
<name>A0A8H7NCI7_BIOOC</name>
<evidence type="ECO:0000313" key="3">
    <source>
        <dbReference type="Proteomes" id="UP000616885"/>
    </source>
</evidence>
<dbReference type="EMBL" id="JADCTT010000004">
    <property type="protein sequence ID" value="KAF9753147.1"/>
    <property type="molecule type" value="Genomic_DNA"/>
</dbReference>
<dbReference type="InterPro" id="IPR000073">
    <property type="entry name" value="AB_hydrolase_1"/>
</dbReference>
<dbReference type="Gene3D" id="3.40.50.1820">
    <property type="entry name" value="alpha/beta hydrolase"/>
    <property type="match status" value="1"/>
</dbReference>
<reference evidence="2" key="1">
    <citation type="submission" date="2020-10" db="EMBL/GenBank/DDBJ databases">
        <title>High-Quality Genome Resource of Clonostachys rosea strain S41 by Oxford Nanopore Long-Read Sequencing.</title>
        <authorList>
            <person name="Wang H."/>
        </authorList>
    </citation>
    <scope>NUCLEOTIDE SEQUENCE</scope>
    <source>
        <strain evidence="2">S41</strain>
    </source>
</reference>
<feature type="domain" description="AB hydrolase-1" evidence="1">
    <location>
        <begin position="7"/>
        <end position="243"/>
    </location>
</feature>
<organism evidence="2 3">
    <name type="scientific">Bionectria ochroleuca</name>
    <name type="common">Gliocladium roseum</name>
    <dbReference type="NCBI Taxonomy" id="29856"/>
    <lineage>
        <taxon>Eukaryota</taxon>
        <taxon>Fungi</taxon>
        <taxon>Dikarya</taxon>
        <taxon>Ascomycota</taxon>
        <taxon>Pezizomycotina</taxon>
        <taxon>Sordariomycetes</taxon>
        <taxon>Hypocreomycetidae</taxon>
        <taxon>Hypocreales</taxon>
        <taxon>Bionectriaceae</taxon>
        <taxon>Clonostachys</taxon>
    </lineage>
</organism>
<dbReference type="SUPFAM" id="SSF53474">
    <property type="entry name" value="alpha/beta-Hydrolases"/>
    <property type="match status" value="1"/>
</dbReference>
<evidence type="ECO:0000259" key="1">
    <source>
        <dbReference type="Pfam" id="PF12697"/>
    </source>
</evidence>
<gene>
    <name evidence="2" type="ORF">IM811_011905</name>
</gene>
<dbReference type="InterPro" id="IPR052897">
    <property type="entry name" value="Sec-Metab_Biosynth_Hydrolase"/>
</dbReference>
<dbReference type="Proteomes" id="UP000616885">
    <property type="component" value="Unassembled WGS sequence"/>
</dbReference>
<proteinExistence type="predicted"/>
<dbReference type="PANTHER" id="PTHR37017:SF8">
    <property type="entry name" value="AB HYDROLASE-1 DOMAIN-CONTAINING PROTEIN"/>
    <property type="match status" value="1"/>
</dbReference>
<evidence type="ECO:0000313" key="2">
    <source>
        <dbReference type="EMBL" id="KAF9753147.1"/>
    </source>
</evidence>
<dbReference type="InterPro" id="IPR029058">
    <property type="entry name" value="AB_hydrolase_fold"/>
</dbReference>
<dbReference type="Pfam" id="PF12697">
    <property type="entry name" value="Abhydrolase_6"/>
    <property type="match status" value="1"/>
</dbReference>